<gene>
    <name evidence="3" type="ORF">AAG570_013639</name>
</gene>
<evidence type="ECO:0000256" key="1">
    <source>
        <dbReference type="ARBA" id="ARBA00023157"/>
    </source>
</evidence>
<evidence type="ECO:0000313" key="3">
    <source>
        <dbReference type="EMBL" id="KAL1129108.1"/>
    </source>
</evidence>
<dbReference type="EMBL" id="JBFDAA010000009">
    <property type="protein sequence ID" value="KAL1129108.1"/>
    <property type="molecule type" value="Genomic_DNA"/>
</dbReference>
<evidence type="ECO:0000256" key="2">
    <source>
        <dbReference type="PROSITE-ProRule" id="PRU00124"/>
    </source>
</evidence>
<dbReference type="Proteomes" id="UP001558652">
    <property type="component" value="Unassembled WGS sequence"/>
</dbReference>
<proteinExistence type="predicted"/>
<dbReference type="Pfam" id="PF00057">
    <property type="entry name" value="Ldl_recept_a"/>
    <property type="match status" value="1"/>
</dbReference>
<comment type="caution">
    <text evidence="3">The sequence shown here is derived from an EMBL/GenBank/DDBJ whole genome shotgun (WGS) entry which is preliminary data.</text>
</comment>
<reference evidence="3 4" key="1">
    <citation type="submission" date="2024-07" db="EMBL/GenBank/DDBJ databases">
        <title>Chromosome-level genome assembly of the water stick insect Ranatra chinensis (Heteroptera: Nepidae).</title>
        <authorList>
            <person name="Liu X."/>
        </authorList>
    </citation>
    <scope>NUCLEOTIDE SEQUENCE [LARGE SCALE GENOMIC DNA]</scope>
    <source>
        <strain evidence="3">Cailab_2021Rc</strain>
        <tissue evidence="3">Muscle</tissue>
    </source>
</reference>
<keyword evidence="4" id="KW-1185">Reference proteome</keyword>
<dbReference type="PROSITE" id="PS50068">
    <property type="entry name" value="LDLRA_2"/>
    <property type="match status" value="1"/>
</dbReference>
<dbReference type="SUPFAM" id="SSF57424">
    <property type="entry name" value="LDL receptor-like module"/>
    <property type="match status" value="1"/>
</dbReference>
<dbReference type="SMART" id="SM00192">
    <property type="entry name" value="LDLa"/>
    <property type="match status" value="1"/>
</dbReference>
<dbReference type="InterPro" id="IPR002172">
    <property type="entry name" value="LDrepeatLR_classA_rpt"/>
</dbReference>
<dbReference type="CDD" id="cd00112">
    <property type="entry name" value="LDLa"/>
    <property type="match status" value="1"/>
</dbReference>
<dbReference type="InterPro" id="IPR023415">
    <property type="entry name" value="LDLR_class-A_CS"/>
</dbReference>
<keyword evidence="1 2" id="KW-1015">Disulfide bond</keyword>
<accession>A0ABD0YCS0</accession>
<sequence>MYSGIYNIKCIALKIRLINKFYLLFIEDWVCNEGQFKCHGGPCLEHSLICNGKIDCLDTWEDEEGCPFKCSIMAETCECKDVHINCTGKGLHGIPIDTERAITW</sequence>
<dbReference type="Gene3D" id="4.10.400.10">
    <property type="entry name" value="Low-density Lipoprotein Receptor"/>
    <property type="match status" value="1"/>
</dbReference>
<feature type="disulfide bond" evidence="2">
    <location>
        <begin position="38"/>
        <end position="56"/>
    </location>
</feature>
<protein>
    <submittedName>
        <fullName evidence="3">Uncharacterized protein</fullName>
    </submittedName>
</protein>
<dbReference type="PROSITE" id="PS01209">
    <property type="entry name" value="LDLRA_1"/>
    <property type="match status" value="1"/>
</dbReference>
<comment type="caution">
    <text evidence="2">Lacks conserved residue(s) required for the propagation of feature annotation.</text>
</comment>
<organism evidence="3 4">
    <name type="scientific">Ranatra chinensis</name>
    <dbReference type="NCBI Taxonomy" id="642074"/>
    <lineage>
        <taxon>Eukaryota</taxon>
        <taxon>Metazoa</taxon>
        <taxon>Ecdysozoa</taxon>
        <taxon>Arthropoda</taxon>
        <taxon>Hexapoda</taxon>
        <taxon>Insecta</taxon>
        <taxon>Pterygota</taxon>
        <taxon>Neoptera</taxon>
        <taxon>Paraneoptera</taxon>
        <taxon>Hemiptera</taxon>
        <taxon>Heteroptera</taxon>
        <taxon>Panheteroptera</taxon>
        <taxon>Nepomorpha</taxon>
        <taxon>Nepidae</taxon>
        <taxon>Ranatrinae</taxon>
        <taxon>Ranatra</taxon>
    </lineage>
</organism>
<name>A0ABD0YCS0_9HEMI</name>
<feature type="disulfide bond" evidence="2">
    <location>
        <begin position="31"/>
        <end position="43"/>
    </location>
</feature>
<evidence type="ECO:0000313" key="4">
    <source>
        <dbReference type="Proteomes" id="UP001558652"/>
    </source>
</evidence>
<dbReference type="InterPro" id="IPR036055">
    <property type="entry name" value="LDL_receptor-like_sf"/>
</dbReference>
<dbReference type="AlphaFoldDB" id="A0ABD0YCS0"/>